<proteinExistence type="predicted"/>
<organism evidence="1">
    <name type="scientific">Bradyrhizobium barranii subsp. barranii</name>
    <dbReference type="NCBI Taxonomy" id="2823807"/>
    <lineage>
        <taxon>Bacteria</taxon>
        <taxon>Pseudomonadati</taxon>
        <taxon>Pseudomonadota</taxon>
        <taxon>Alphaproteobacteria</taxon>
        <taxon>Hyphomicrobiales</taxon>
        <taxon>Nitrobacteraceae</taxon>
        <taxon>Bradyrhizobium</taxon>
        <taxon>Bradyrhizobium barranii</taxon>
    </lineage>
</organism>
<reference evidence="2 3" key="1">
    <citation type="journal article" date="2017" name="Syst. Appl. Microbiol.">
        <title>Soybeans inoculated with root zone soils of Canadian native legumes harbour diverse and novel Bradyrhizobium spp. that possess agricultural potential.</title>
        <authorList>
            <person name="Bromfield E.S.P."/>
            <person name="Cloutier S."/>
            <person name="Tambong J.T."/>
            <person name="Tran Thi T.V."/>
        </authorList>
    </citation>
    <scope>NUCLEOTIDE SEQUENCE [LARGE SCALE GENOMIC DNA]</scope>
    <source>
        <strain evidence="2 3">323S2</strain>
    </source>
</reference>
<dbReference type="EMBL" id="JACBFH010000001">
    <property type="protein sequence ID" value="NYY93840.1"/>
    <property type="molecule type" value="Genomic_DNA"/>
</dbReference>
<evidence type="ECO:0000313" key="3">
    <source>
        <dbReference type="Proteomes" id="UP000564836"/>
    </source>
</evidence>
<protein>
    <recommendedName>
        <fullName evidence="4">Molecular chaperone DnaJ</fullName>
    </recommendedName>
</protein>
<evidence type="ECO:0000313" key="2">
    <source>
        <dbReference type="EMBL" id="UGX90260.1"/>
    </source>
</evidence>
<reference evidence="1" key="2">
    <citation type="submission" date="2020-06" db="EMBL/GenBank/DDBJ databases">
        <title>Whole Genome Sequence of Bradyrhizobium sp. Strain 323S2.</title>
        <authorList>
            <person name="Bromfield E.S.P."/>
        </authorList>
    </citation>
    <scope>NUCLEOTIDE SEQUENCE [LARGE SCALE GENOMIC DNA]</scope>
    <source>
        <strain evidence="1">323S2</strain>
    </source>
</reference>
<dbReference type="InterPro" id="IPR036410">
    <property type="entry name" value="HSP_DnaJ_Cys-rich_dom_sf"/>
</dbReference>
<reference evidence="2 3" key="3">
    <citation type="journal article" date="2022" name="Int. J. Syst. Evol. Microbiol.">
        <title>Strains of Bradyrhizobium barranii sp. nov. associated with legumes native to Canada are symbionts of soybeans and belong to different subspecies (subsp. barranii subsp. nov. and subsp. apii subsp. nov.) and symbiovars (sv. glycinearum and sv. septentrionale).</title>
        <authorList>
            <person name="Bromfield E.S.P."/>
            <person name="Cloutier S."/>
            <person name="Wasai-Hara S."/>
            <person name="Minamisawa K."/>
        </authorList>
    </citation>
    <scope>NUCLEOTIDE SEQUENCE [LARGE SCALE GENOMIC DNA]</scope>
    <source>
        <strain evidence="2 3">323S2</strain>
    </source>
</reference>
<accession>A0A7Z0QI13</accession>
<evidence type="ECO:0000313" key="1">
    <source>
        <dbReference type="EMBL" id="NYY93840.1"/>
    </source>
</evidence>
<gene>
    <name evidence="2" type="ORF">G6321_00030985</name>
    <name evidence="1" type="ORF">G6321_37285</name>
</gene>
<dbReference type="Gene3D" id="6.20.20.10">
    <property type="match status" value="1"/>
</dbReference>
<evidence type="ECO:0008006" key="4">
    <source>
        <dbReference type="Google" id="ProtNLM"/>
    </source>
</evidence>
<name>A0A7Z0QI13_9BRAD</name>
<dbReference type="RefSeq" id="WP_166352243.1">
    <property type="nucleotide sequence ID" value="NZ_CP088280.1"/>
</dbReference>
<dbReference type="SUPFAM" id="SSF57938">
    <property type="entry name" value="DnaJ/Hsp40 cysteine-rich domain"/>
    <property type="match status" value="1"/>
</dbReference>
<dbReference type="EMBL" id="CP088280">
    <property type="protein sequence ID" value="UGX90260.1"/>
    <property type="molecule type" value="Genomic_DNA"/>
</dbReference>
<sequence length="49" mass="5439">MRPKIKEHTCPLCNGTGFPKPKEPAHPGRKIYPVKCESCQGKGKISEMT</sequence>
<dbReference type="AlphaFoldDB" id="A0A7Z0QI13"/>
<dbReference type="Proteomes" id="UP000564836">
    <property type="component" value="Chromosome"/>
</dbReference>